<keyword evidence="2" id="KW-1185">Reference proteome</keyword>
<dbReference type="EMBL" id="FOAJ01000005">
    <property type="protein sequence ID" value="SEL20638.1"/>
    <property type="molecule type" value="Genomic_DNA"/>
</dbReference>
<evidence type="ECO:0000313" key="1">
    <source>
        <dbReference type="EMBL" id="SEL20638.1"/>
    </source>
</evidence>
<dbReference type="STRING" id="416943.SAMN05445871_1642"/>
<name>A0A1H7NCH0_9BURK</name>
<evidence type="ECO:0000313" key="2">
    <source>
        <dbReference type="Proteomes" id="UP000199120"/>
    </source>
</evidence>
<dbReference type="RefSeq" id="WP_090546919.1">
    <property type="nucleotide sequence ID" value="NZ_FNSR01000001.1"/>
</dbReference>
<dbReference type="Pfam" id="PF08907">
    <property type="entry name" value="DUF1853"/>
    <property type="match status" value="1"/>
</dbReference>
<gene>
    <name evidence="1" type="ORF">SAMN05192542_105417</name>
</gene>
<dbReference type="AlphaFoldDB" id="A0A1H7NCH0"/>
<proteinExistence type="predicted"/>
<dbReference type="InterPro" id="IPR015003">
    <property type="entry name" value="DUF1853"/>
</dbReference>
<dbReference type="Proteomes" id="UP000199120">
    <property type="component" value="Unassembled WGS sequence"/>
</dbReference>
<sequence length="342" mass="37634">MTAAPARDAATRLAALRDPAVRDLAWLLFSPDLLKPRHPGAPLADPWESRDEADAAARWLLELDRDPHALHRKLAAARLTRLGFYAEALLGWFLAHGPFVRLVAANVVLRRAGRTLGECDFLVETSRGRRLHWELAVKCYLHAGDGCGLLSDFVGPNLRDRFDRKLAHLIDHQLRLSARDEFAMLGYTGPWLAQMFVKGWLFYRAGQQGASTAHEPDELAPDHPRGWWVTHADWPAFAEAQAVDGWSVLPRLDWLAPRWLDGAIAAGDSSRVPAATVETSWRSSGVAAPTDPRALFETLAGATEPVMVAAFSADGSGGCTEISRGFIVPDDWPARAQAFARE</sequence>
<accession>A0A1H7NCH0</accession>
<evidence type="ECO:0008006" key="3">
    <source>
        <dbReference type="Google" id="ProtNLM"/>
    </source>
</evidence>
<reference evidence="2" key="1">
    <citation type="submission" date="2016-10" db="EMBL/GenBank/DDBJ databases">
        <authorList>
            <person name="Varghese N."/>
            <person name="Submissions S."/>
        </authorList>
    </citation>
    <scope>NUCLEOTIDE SEQUENCE [LARGE SCALE GENOMIC DNA]</scope>
    <source>
        <strain evidence="2">LMG 26416</strain>
    </source>
</reference>
<protein>
    <recommendedName>
        <fullName evidence="3">DUF1853 domain-containing protein</fullName>
    </recommendedName>
</protein>
<dbReference type="OrthoDB" id="378654at2"/>
<organism evidence="1 2">
    <name type="scientific">Paraburkholderia caballeronis</name>
    <dbReference type="NCBI Taxonomy" id="416943"/>
    <lineage>
        <taxon>Bacteria</taxon>
        <taxon>Pseudomonadati</taxon>
        <taxon>Pseudomonadota</taxon>
        <taxon>Betaproteobacteria</taxon>
        <taxon>Burkholderiales</taxon>
        <taxon>Burkholderiaceae</taxon>
        <taxon>Paraburkholderia</taxon>
    </lineage>
</organism>